<feature type="non-terminal residue" evidence="1">
    <location>
        <position position="160"/>
    </location>
</feature>
<dbReference type="Proteomes" id="UP000265618">
    <property type="component" value="Unassembled WGS sequence"/>
</dbReference>
<comment type="caution">
    <text evidence="1">The sequence shown here is derived from an EMBL/GenBank/DDBJ whole genome shotgun (WGS) entry which is preliminary data.</text>
</comment>
<reference evidence="1 2" key="1">
    <citation type="journal article" date="2018" name="PLoS ONE">
        <title>The draft genome of Kipferlia bialata reveals reductive genome evolution in fornicate parasites.</title>
        <authorList>
            <person name="Tanifuji G."/>
            <person name="Takabayashi S."/>
            <person name="Kume K."/>
            <person name="Takagi M."/>
            <person name="Nakayama T."/>
            <person name="Kamikawa R."/>
            <person name="Inagaki Y."/>
            <person name="Hashimoto T."/>
        </authorList>
    </citation>
    <scope>NUCLEOTIDE SEQUENCE [LARGE SCALE GENOMIC DNA]</scope>
    <source>
        <strain evidence="1">NY0173</strain>
    </source>
</reference>
<accession>A0A9K3D3L1</accession>
<proteinExistence type="predicted"/>
<protein>
    <submittedName>
        <fullName evidence="1">Uncharacterized protein</fullName>
    </submittedName>
</protein>
<evidence type="ECO:0000313" key="2">
    <source>
        <dbReference type="Proteomes" id="UP000265618"/>
    </source>
</evidence>
<organism evidence="1 2">
    <name type="scientific">Kipferlia bialata</name>
    <dbReference type="NCBI Taxonomy" id="797122"/>
    <lineage>
        <taxon>Eukaryota</taxon>
        <taxon>Metamonada</taxon>
        <taxon>Carpediemonas-like organisms</taxon>
        <taxon>Kipferlia</taxon>
    </lineage>
</organism>
<sequence length="160" mass="17103">WTEQANAAPLIKGIESYGAYTVGEKVHLIGGQERHHYTFSVSEGWAKSPHPLPLHTSDYTTALPIGSHVLIFAGDGEWGVWVSDPISGMYGGELAELEAESGGYFCHGAACEIAPETVLLHCDGGEDEDGRDTFILTVDTDALQAKCTISTAGPSAKRRQ</sequence>
<name>A0A9K3D3L1_9EUKA</name>
<keyword evidence="2" id="KW-1185">Reference proteome</keyword>
<dbReference type="AlphaFoldDB" id="A0A9K3D3L1"/>
<evidence type="ECO:0000313" key="1">
    <source>
        <dbReference type="EMBL" id="GIQ88434.1"/>
    </source>
</evidence>
<dbReference type="EMBL" id="BDIP01004066">
    <property type="protein sequence ID" value="GIQ88434.1"/>
    <property type="molecule type" value="Genomic_DNA"/>
</dbReference>
<gene>
    <name evidence="1" type="ORF">KIPB_010682</name>
</gene>